<reference evidence="1 2" key="1">
    <citation type="submission" date="2012-06" db="EMBL/GenBank/DDBJ databases">
        <title>Complete genome of Terriglobus roseus DSM 18391.</title>
        <authorList>
            <consortium name="US DOE Joint Genome Institute (JGI-PGF)"/>
            <person name="Lucas S."/>
            <person name="Copeland A."/>
            <person name="Lapidus A."/>
            <person name="Glavina del Rio T."/>
            <person name="Dalin E."/>
            <person name="Tice H."/>
            <person name="Bruce D."/>
            <person name="Goodwin L."/>
            <person name="Pitluck S."/>
            <person name="Peters L."/>
            <person name="Mikhailova N."/>
            <person name="Munk A.C.C."/>
            <person name="Kyrpides N."/>
            <person name="Mavromatis K."/>
            <person name="Ivanova N."/>
            <person name="Brettin T."/>
            <person name="Detter J.C."/>
            <person name="Han C."/>
            <person name="Larimer F."/>
            <person name="Land M."/>
            <person name="Hauser L."/>
            <person name="Markowitz V."/>
            <person name="Cheng J.-F."/>
            <person name="Hugenholtz P."/>
            <person name="Woyke T."/>
            <person name="Wu D."/>
            <person name="Brambilla E."/>
            <person name="Klenk H.-P."/>
            <person name="Eisen J.A."/>
        </authorList>
    </citation>
    <scope>NUCLEOTIDE SEQUENCE [LARGE SCALE GENOMIC DNA]</scope>
    <source>
        <strain evidence="2">DSM 18391 / NRRL B-41598 / KBS 63</strain>
    </source>
</reference>
<sequence>MERAGSRAMGRWLVAAGLLLLGLLLSGFNCPGNLRDHLPARAEARAASAQQSLRRQSIQSEIKVEVAKAAPLVALLLSLVPAHPRATAVPVAVVATAGDSSLWLMPYLFRPPPVSILVR</sequence>
<dbReference type="STRING" id="926566.Terro_1474"/>
<organism evidence="1 2">
    <name type="scientific">Terriglobus roseus (strain DSM 18391 / NRRL B-41598 / KBS 63)</name>
    <dbReference type="NCBI Taxonomy" id="926566"/>
    <lineage>
        <taxon>Bacteria</taxon>
        <taxon>Pseudomonadati</taxon>
        <taxon>Acidobacteriota</taxon>
        <taxon>Terriglobia</taxon>
        <taxon>Terriglobales</taxon>
        <taxon>Acidobacteriaceae</taxon>
        <taxon>Terriglobus</taxon>
    </lineage>
</organism>
<name>I3ZEW3_TERRK</name>
<dbReference type="Proteomes" id="UP000006056">
    <property type="component" value="Chromosome"/>
</dbReference>
<dbReference type="AlphaFoldDB" id="I3ZEW3"/>
<dbReference type="HOGENOM" id="CLU_2060291_0_0_0"/>
<accession>I3ZEW3</accession>
<evidence type="ECO:0000313" key="2">
    <source>
        <dbReference type="Proteomes" id="UP000006056"/>
    </source>
</evidence>
<dbReference type="EMBL" id="CP003379">
    <property type="protein sequence ID" value="AFL87781.1"/>
    <property type="molecule type" value="Genomic_DNA"/>
</dbReference>
<gene>
    <name evidence="1" type="ordered locus">Terro_1474</name>
</gene>
<keyword evidence="2" id="KW-1185">Reference proteome</keyword>
<evidence type="ECO:0000313" key="1">
    <source>
        <dbReference type="EMBL" id="AFL87781.1"/>
    </source>
</evidence>
<proteinExistence type="predicted"/>
<protein>
    <submittedName>
        <fullName evidence="1">Uncharacterized protein</fullName>
    </submittedName>
</protein>
<dbReference type="KEGG" id="trs:Terro_1474"/>